<evidence type="ECO:0000313" key="1">
    <source>
        <dbReference type="EMBL" id="GGO65764.1"/>
    </source>
</evidence>
<dbReference type="EMBL" id="BMNH01000003">
    <property type="protein sequence ID" value="GGO65764.1"/>
    <property type="molecule type" value="Genomic_DNA"/>
</dbReference>
<reference evidence="1" key="1">
    <citation type="journal article" date="2014" name="Int. J. Syst. Evol. Microbiol.">
        <title>Complete genome sequence of Corynebacterium casei LMG S-19264T (=DSM 44701T), isolated from a smear-ripened cheese.</title>
        <authorList>
            <consortium name="US DOE Joint Genome Institute (JGI-PGF)"/>
            <person name="Walter F."/>
            <person name="Albersmeier A."/>
            <person name="Kalinowski J."/>
            <person name="Ruckert C."/>
        </authorList>
    </citation>
    <scope>NUCLEOTIDE SEQUENCE</scope>
    <source>
        <strain evidence="1">CGMCC 4.7368</strain>
    </source>
</reference>
<dbReference type="Proteomes" id="UP000646523">
    <property type="component" value="Unassembled WGS sequence"/>
</dbReference>
<gene>
    <name evidence="1" type="ORF">GCM10012289_18220</name>
</gene>
<dbReference type="AlphaFoldDB" id="A0A918DGU4"/>
<evidence type="ECO:0000313" key="2">
    <source>
        <dbReference type="Proteomes" id="UP000646523"/>
    </source>
</evidence>
<comment type="caution">
    <text evidence="1">The sequence shown here is derived from an EMBL/GenBank/DDBJ whole genome shotgun (WGS) entry which is preliminary data.</text>
</comment>
<dbReference type="RefSeq" id="WP_189123532.1">
    <property type="nucleotide sequence ID" value="NZ_BMNH01000003.1"/>
</dbReference>
<keyword evidence="2" id="KW-1185">Reference proteome</keyword>
<organism evidence="1 2">
    <name type="scientific">Nonomuraea cavernae</name>
    <dbReference type="NCBI Taxonomy" id="2045107"/>
    <lineage>
        <taxon>Bacteria</taxon>
        <taxon>Bacillati</taxon>
        <taxon>Actinomycetota</taxon>
        <taxon>Actinomycetes</taxon>
        <taxon>Streptosporangiales</taxon>
        <taxon>Streptosporangiaceae</taxon>
        <taxon>Nonomuraea</taxon>
    </lineage>
</organism>
<protein>
    <submittedName>
        <fullName evidence="1">Uncharacterized protein</fullName>
    </submittedName>
</protein>
<reference evidence="1" key="2">
    <citation type="submission" date="2020-09" db="EMBL/GenBank/DDBJ databases">
        <authorList>
            <person name="Sun Q."/>
            <person name="Zhou Y."/>
        </authorList>
    </citation>
    <scope>NUCLEOTIDE SEQUENCE</scope>
    <source>
        <strain evidence="1">CGMCC 4.7368</strain>
    </source>
</reference>
<proteinExistence type="predicted"/>
<sequence length="49" mass="5259">MLPRAVFSAAAIMDGARGGIDLPEGDVAGVEDHLARYYAKMGEAPPWER</sequence>
<accession>A0A918DGU4</accession>
<name>A0A918DGU4_9ACTN</name>